<protein>
    <submittedName>
        <fullName evidence="1">Uncharacterized protein</fullName>
    </submittedName>
</protein>
<evidence type="ECO:0000313" key="1">
    <source>
        <dbReference type="EMBL" id="RKN43247.1"/>
    </source>
</evidence>
<organism evidence="1 2">
    <name type="scientific">Streptomyces hoynatensis</name>
    <dbReference type="NCBI Taxonomy" id="1141874"/>
    <lineage>
        <taxon>Bacteria</taxon>
        <taxon>Bacillati</taxon>
        <taxon>Actinomycetota</taxon>
        <taxon>Actinomycetes</taxon>
        <taxon>Kitasatosporales</taxon>
        <taxon>Streptomycetaceae</taxon>
        <taxon>Streptomyces</taxon>
    </lineage>
</organism>
<proteinExistence type="predicted"/>
<dbReference type="Proteomes" id="UP000272474">
    <property type="component" value="Unassembled WGS sequence"/>
</dbReference>
<comment type="caution">
    <text evidence="1">The sequence shown here is derived from an EMBL/GenBank/DDBJ whole genome shotgun (WGS) entry which is preliminary data.</text>
</comment>
<dbReference type="AlphaFoldDB" id="A0A3A9Z7H5"/>
<reference evidence="1 2" key="1">
    <citation type="journal article" date="2014" name="Int. J. Syst. Evol. Microbiol.">
        <title>Streptomyces hoynatensis sp. nov., isolated from deep marine sediment.</title>
        <authorList>
            <person name="Veyisoglu A."/>
            <person name="Sahin N."/>
        </authorList>
    </citation>
    <scope>NUCLEOTIDE SEQUENCE [LARGE SCALE GENOMIC DNA]</scope>
    <source>
        <strain evidence="1 2">KCTC 29097</strain>
    </source>
</reference>
<gene>
    <name evidence="1" type="ORF">D7294_11585</name>
</gene>
<accession>A0A3A9Z7H5</accession>
<keyword evidence="2" id="KW-1185">Reference proteome</keyword>
<evidence type="ECO:0000313" key="2">
    <source>
        <dbReference type="Proteomes" id="UP000272474"/>
    </source>
</evidence>
<dbReference type="EMBL" id="RBAL01000005">
    <property type="protein sequence ID" value="RKN43247.1"/>
    <property type="molecule type" value="Genomic_DNA"/>
</dbReference>
<name>A0A3A9Z7H5_9ACTN</name>
<sequence length="139" mass="14042">MEALALAGEVAPYIVAAAGTYGTAALTRAGEAGGDAAGEFGRSLLRRLWRREEGRAELEEAVRDVGEAPGDEELGAVLLVRVRKALLADPELAADIAGMLARYSGGGPSVTVTASGEGAVAVQHNSGVISTGNDAQIAP</sequence>